<gene>
    <name evidence="2" type="ORF">VNO80_22113</name>
</gene>
<sequence length="130" mass="14547">MGRDFSISGKSSSSLKFKDLDKHNRDRSSESGKPVYDSTELIYTNNRPVEGKDFVGMEIKDEHPDTVAQLKKRSEQVLGSTGFRGQTRATTPGGTDTLAFSNASHKPRNIFHLIKRPNVIEIQLLIKTNK</sequence>
<evidence type="ECO:0000256" key="1">
    <source>
        <dbReference type="SAM" id="MobiDB-lite"/>
    </source>
</evidence>
<feature type="region of interest" description="Disordered" evidence="1">
    <location>
        <begin position="1"/>
        <end position="39"/>
    </location>
</feature>
<feature type="region of interest" description="Disordered" evidence="1">
    <location>
        <begin position="79"/>
        <end position="101"/>
    </location>
</feature>
<dbReference type="EMBL" id="JAYMYR010000008">
    <property type="protein sequence ID" value="KAK7347578.1"/>
    <property type="molecule type" value="Genomic_DNA"/>
</dbReference>
<proteinExistence type="predicted"/>
<reference evidence="2 3" key="1">
    <citation type="submission" date="2024-01" db="EMBL/GenBank/DDBJ databases">
        <title>The genomes of 5 underutilized Papilionoideae crops provide insights into root nodulation and disease resistanc.</title>
        <authorList>
            <person name="Jiang F."/>
        </authorList>
    </citation>
    <scope>NUCLEOTIDE SEQUENCE [LARGE SCALE GENOMIC DNA]</scope>
    <source>
        <strain evidence="2">JINMINGXINNONG_FW02</strain>
        <tissue evidence="2">Leaves</tissue>
    </source>
</reference>
<evidence type="ECO:0000313" key="3">
    <source>
        <dbReference type="Proteomes" id="UP001374584"/>
    </source>
</evidence>
<dbReference type="AlphaFoldDB" id="A0AAN9M9C3"/>
<organism evidence="2 3">
    <name type="scientific">Phaseolus coccineus</name>
    <name type="common">Scarlet runner bean</name>
    <name type="synonym">Phaseolus multiflorus</name>
    <dbReference type="NCBI Taxonomy" id="3886"/>
    <lineage>
        <taxon>Eukaryota</taxon>
        <taxon>Viridiplantae</taxon>
        <taxon>Streptophyta</taxon>
        <taxon>Embryophyta</taxon>
        <taxon>Tracheophyta</taxon>
        <taxon>Spermatophyta</taxon>
        <taxon>Magnoliopsida</taxon>
        <taxon>eudicotyledons</taxon>
        <taxon>Gunneridae</taxon>
        <taxon>Pentapetalae</taxon>
        <taxon>rosids</taxon>
        <taxon>fabids</taxon>
        <taxon>Fabales</taxon>
        <taxon>Fabaceae</taxon>
        <taxon>Papilionoideae</taxon>
        <taxon>50 kb inversion clade</taxon>
        <taxon>NPAAA clade</taxon>
        <taxon>indigoferoid/millettioid clade</taxon>
        <taxon>Phaseoleae</taxon>
        <taxon>Phaseolus</taxon>
    </lineage>
</organism>
<accession>A0AAN9M9C3</accession>
<feature type="compositionally biased region" description="Low complexity" evidence="1">
    <location>
        <begin position="1"/>
        <end position="15"/>
    </location>
</feature>
<name>A0AAN9M9C3_PHACN</name>
<keyword evidence="3" id="KW-1185">Reference proteome</keyword>
<feature type="compositionally biased region" description="Basic and acidic residues" evidence="1">
    <location>
        <begin position="16"/>
        <end position="30"/>
    </location>
</feature>
<comment type="caution">
    <text evidence="2">The sequence shown here is derived from an EMBL/GenBank/DDBJ whole genome shotgun (WGS) entry which is preliminary data.</text>
</comment>
<protein>
    <submittedName>
        <fullName evidence="2">Uncharacterized protein</fullName>
    </submittedName>
</protein>
<evidence type="ECO:0000313" key="2">
    <source>
        <dbReference type="EMBL" id="KAK7347578.1"/>
    </source>
</evidence>
<dbReference type="Proteomes" id="UP001374584">
    <property type="component" value="Unassembled WGS sequence"/>
</dbReference>